<dbReference type="Pfam" id="PF02636">
    <property type="entry name" value="Methyltransf_28"/>
    <property type="match status" value="1"/>
</dbReference>
<sequence length="362" mass="41311">MDLSEIIQLKIRSDGPVSFHDFMEMALYYPSFGYYNSGKSKIGKEGDFYTSPIVSSLFGELIGKQIEEMWMALDKKPSTIVEYGAGTGSLCNDILCNLKNNPTLYEQLSYCIVEKGEALRKNQQSHLPEKVSWYNSISEIGPVNGCVLSNELLDNFAVHRVKMEKELMEIYVDYNNGFCEVLRPASRELKNYLNEQHIELPYGYVTEINLEAIEWIKEISESLEKGFVLTIDYGYAAEELYNPKRNTGTIVCYKNHQVNTSFYTDIGSQDITAHVNFSALSHWGKKAGLECSGFTTQANFLRSLGLMNYLRNFELRDPENNRAAIWQIQKLLMDMGTKFKVLIQQKNVKSLMLTGIQFGMPL</sequence>
<dbReference type="AlphaFoldDB" id="A0A3M9NH82"/>
<dbReference type="OrthoDB" id="9794208at2"/>
<dbReference type="InterPro" id="IPR029063">
    <property type="entry name" value="SAM-dependent_MTases_sf"/>
</dbReference>
<accession>A0A3M9NH82</accession>
<dbReference type="GO" id="GO:0032259">
    <property type="term" value="P:methylation"/>
    <property type="evidence" value="ECO:0007669"/>
    <property type="project" value="UniProtKB-KW"/>
</dbReference>
<dbReference type="GO" id="GO:0035243">
    <property type="term" value="F:protein-arginine omega-N symmetric methyltransferase activity"/>
    <property type="evidence" value="ECO:0007669"/>
    <property type="project" value="TreeGrafter"/>
</dbReference>
<protein>
    <submittedName>
        <fullName evidence="3">Uncharacterized protein</fullName>
    </submittedName>
</protein>
<dbReference type="Proteomes" id="UP000267223">
    <property type="component" value="Unassembled WGS sequence"/>
</dbReference>
<evidence type="ECO:0000313" key="4">
    <source>
        <dbReference type="Proteomes" id="UP000267223"/>
    </source>
</evidence>
<organism evidence="3 4">
    <name type="scientific">Hanamia caeni</name>
    <dbReference type="NCBI Taxonomy" id="2294116"/>
    <lineage>
        <taxon>Bacteria</taxon>
        <taxon>Pseudomonadati</taxon>
        <taxon>Bacteroidota</taxon>
        <taxon>Chitinophagia</taxon>
        <taxon>Chitinophagales</taxon>
        <taxon>Chitinophagaceae</taxon>
        <taxon>Hanamia</taxon>
    </lineage>
</organism>
<dbReference type="SUPFAM" id="SSF53335">
    <property type="entry name" value="S-adenosyl-L-methionine-dependent methyltransferases"/>
    <property type="match status" value="1"/>
</dbReference>
<dbReference type="EMBL" id="RJJR01000008">
    <property type="protein sequence ID" value="RNI36318.1"/>
    <property type="molecule type" value="Genomic_DNA"/>
</dbReference>
<dbReference type="RefSeq" id="WP_123120871.1">
    <property type="nucleotide sequence ID" value="NZ_RJJR01000008.1"/>
</dbReference>
<reference evidence="3 4" key="1">
    <citation type="submission" date="2018-11" db="EMBL/GenBank/DDBJ databases">
        <title>Draft genome sequence of Ferruginibacter sp. BO-59.</title>
        <authorList>
            <person name="Im W.T."/>
        </authorList>
    </citation>
    <scope>NUCLEOTIDE SEQUENCE [LARGE SCALE GENOMIC DNA]</scope>
    <source>
        <strain evidence="3 4">BO-59</strain>
    </source>
</reference>
<dbReference type="InterPro" id="IPR003788">
    <property type="entry name" value="NDUFAF7"/>
</dbReference>
<keyword evidence="4" id="KW-1185">Reference proteome</keyword>
<gene>
    <name evidence="3" type="ORF">EFY79_10470</name>
</gene>
<keyword evidence="2" id="KW-0808">Transferase</keyword>
<dbReference type="PANTHER" id="PTHR12049:SF7">
    <property type="entry name" value="PROTEIN ARGININE METHYLTRANSFERASE NDUFAF7, MITOCHONDRIAL"/>
    <property type="match status" value="1"/>
</dbReference>
<name>A0A3M9NH82_9BACT</name>
<keyword evidence="1" id="KW-0489">Methyltransferase</keyword>
<dbReference type="InterPro" id="IPR038375">
    <property type="entry name" value="NDUFAF7_sf"/>
</dbReference>
<evidence type="ECO:0000256" key="1">
    <source>
        <dbReference type="ARBA" id="ARBA00022603"/>
    </source>
</evidence>
<evidence type="ECO:0000313" key="3">
    <source>
        <dbReference type="EMBL" id="RNI36318.1"/>
    </source>
</evidence>
<evidence type="ECO:0000256" key="2">
    <source>
        <dbReference type="ARBA" id="ARBA00022679"/>
    </source>
</evidence>
<dbReference type="PANTHER" id="PTHR12049">
    <property type="entry name" value="PROTEIN ARGININE METHYLTRANSFERASE NDUFAF7, MITOCHONDRIAL"/>
    <property type="match status" value="1"/>
</dbReference>
<proteinExistence type="predicted"/>
<dbReference type="Gene3D" id="3.40.50.12710">
    <property type="match status" value="1"/>
</dbReference>
<comment type="caution">
    <text evidence="3">The sequence shown here is derived from an EMBL/GenBank/DDBJ whole genome shotgun (WGS) entry which is preliminary data.</text>
</comment>